<evidence type="ECO:0000259" key="7">
    <source>
        <dbReference type="PROSITE" id="PS50112"/>
    </source>
</evidence>
<dbReference type="InterPro" id="IPR002078">
    <property type="entry name" value="Sigma_54_int"/>
</dbReference>
<dbReference type="Pfam" id="PF25601">
    <property type="entry name" value="AAA_lid_14"/>
    <property type="match status" value="1"/>
</dbReference>
<evidence type="ECO:0000256" key="2">
    <source>
        <dbReference type="ARBA" id="ARBA00022840"/>
    </source>
</evidence>
<keyword evidence="4" id="KW-0804">Transcription</keyword>
<dbReference type="SUPFAM" id="SSF55785">
    <property type="entry name" value="PYP-like sensor domain (PAS domain)"/>
    <property type="match status" value="1"/>
</dbReference>
<dbReference type="Gene3D" id="1.10.8.60">
    <property type="match status" value="1"/>
</dbReference>
<dbReference type="CDD" id="cd00009">
    <property type="entry name" value="AAA"/>
    <property type="match status" value="1"/>
</dbReference>
<dbReference type="PROSITE" id="PS50112">
    <property type="entry name" value="PAS"/>
    <property type="match status" value="1"/>
</dbReference>
<dbReference type="GO" id="GO:0005524">
    <property type="term" value="F:ATP binding"/>
    <property type="evidence" value="ECO:0007669"/>
    <property type="project" value="UniProtKB-KW"/>
</dbReference>
<dbReference type="CDD" id="cd00130">
    <property type="entry name" value="PAS"/>
    <property type="match status" value="1"/>
</dbReference>
<feature type="domain" description="Sigma-54 factor interaction" evidence="6">
    <location>
        <begin position="450"/>
        <end position="679"/>
    </location>
</feature>
<sequence>MAKAMRAIGIVATDNTGKIIYASDEFEERTGFSEKDIAGKQMEDLFVRMNGHGSDGRSTQRIMTNHSRIKEILEGVGYEMAAVAEGVRVIVEEVHRDLEVRVYSIMFNRSGAESEFREYFNELFAFVDEKGNIVEYTLKFYNRIGAVLNGGRVLGANIRDILDENSYAKIEGNRKALERMALESALDMDKGWQALDPAEFMPSKAPFAYTNPDSTWRIAGKDRVTLTELRASRAYALLNRRFDFNSHDVRVCFRPSVNNIRLIMAGTADFITAPEERGYLVGNTSKNTRIRRNIDTVAVMAPAAKGALFCVEKTRVVVRFSIDGKEVLSFADPTPLERGSELPLLGFMSEQPVEISDIKIHVRPNALHGRPLPETKFLVRLKNHPDEFYECEIRPTSHLFLGAQEEAVRLFGLRNITALHKLELKANDYEKEISRLQASLAGSEGLFHGMAGKSAAAKAIAEQVRSLGPTDLTVLITGETGTGKDLAAHALHNESDRKQGPFVHIDCATLPESLIESELFGHEKGAFTGADQRKAGKFEQAERGTVFLDEIGNLNMRVQAKLLRFIQTKELERVGGNQVITADVRLIAATNADLEEMVMKGLFRSDLLYRLKVAEINLPPLRERKEDIYVVADYLIKKICVNNNLPIPVMENEVIPFLGQYHWPGNIRELYNVLSRTIVPSSASSISVQNFPQYLKRILPNPQVQAFGPSDPQFSDRPRDQVKDETATDRKKDYKSKDAFIGAMEFIGRSNESLARYFGVSKATINAYKGKYNLTRPQGVDYADEIHRKMQSKKFTIRDVQKELGISYLTAKKAVHDLIKRNLINREKRGITVWYTVES</sequence>
<dbReference type="InterPro" id="IPR035965">
    <property type="entry name" value="PAS-like_dom_sf"/>
</dbReference>
<dbReference type="InterPro" id="IPR025944">
    <property type="entry name" value="Sigma_54_int_dom_CS"/>
</dbReference>
<dbReference type="PANTHER" id="PTHR32071">
    <property type="entry name" value="TRANSCRIPTIONAL REGULATORY PROTEIN"/>
    <property type="match status" value="1"/>
</dbReference>
<dbReference type="Gene3D" id="3.30.450.20">
    <property type="entry name" value="PAS domain"/>
    <property type="match status" value="1"/>
</dbReference>
<reference evidence="8 9" key="1">
    <citation type="journal article" date="2016" name="Nat. Commun.">
        <title>Thousands of microbial genomes shed light on interconnected biogeochemical processes in an aquifer system.</title>
        <authorList>
            <person name="Anantharaman K."/>
            <person name="Brown C.T."/>
            <person name="Hug L.A."/>
            <person name="Sharon I."/>
            <person name="Castelle C.J."/>
            <person name="Probst A.J."/>
            <person name="Thomas B.C."/>
            <person name="Singh A."/>
            <person name="Wilkins M.J."/>
            <person name="Karaoz U."/>
            <person name="Brodie E.L."/>
            <person name="Williams K.H."/>
            <person name="Hubbard S.S."/>
            <person name="Banfield J.F."/>
        </authorList>
    </citation>
    <scope>NUCLEOTIDE SEQUENCE [LARGE SCALE GENOMIC DNA]</scope>
</reference>
<dbReference type="GO" id="GO:0006355">
    <property type="term" value="P:regulation of DNA-templated transcription"/>
    <property type="evidence" value="ECO:0007669"/>
    <property type="project" value="InterPro"/>
</dbReference>
<evidence type="ECO:0000256" key="4">
    <source>
        <dbReference type="ARBA" id="ARBA00023163"/>
    </source>
</evidence>
<evidence type="ECO:0000256" key="1">
    <source>
        <dbReference type="ARBA" id="ARBA00022741"/>
    </source>
</evidence>
<dbReference type="SMART" id="SM00382">
    <property type="entry name" value="AAA"/>
    <property type="match status" value="1"/>
</dbReference>
<organism evidence="8 9">
    <name type="scientific">Candidatus Raymondbacteria bacterium RIFOXYD12_FULL_49_13</name>
    <dbReference type="NCBI Taxonomy" id="1817890"/>
    <lineage>
        <taxon>Bacteria</taxon>
        <taxon>Raymondiibacteriota</taxon>
    </lineage>
</organism>
<keyword evidence="2" id="KW-0067">ATP-binding</keyword>
<evidence type="ECO:0000259" key="6">
    <source>
        <dbReference type="PROSITE" id="PS50045"/>
    </source>
</evidence>
<dbReference type="InterPro" id="IPR058031">
    <property type="entry name" value="AAA_lid_NorR"/>
</dbReference>
<accession>A0A1F7FBE2</accession>
<gene>
    <name evidence="8" type="ORF">A2519_04455</name>
</gene>
<dbReference type="Proteomes" id="UP000179243">
    <property type="component" value="Unassembled WGS sequence"/>
</dbReference>
<dbReference type="InterPro" id="IPR000014">
    <property type="entry name" value="PAS"/>
</dbReference>
<evidence type="ECO:0000313" key="9">
    <source>
        <dbReference type="Proteomes" id="UP000179243"/>
    </source>
</evidence>
<feature type="region of interest" description="Disordered" evidence="5">
    <location>
        <begin position="707"/>
        <end position="730"/>
    </location>
</feature>
<dbReference type="AlphaFoldDB" id="A0A1F7FBE2"/>
<feature type="domain" description="PAS" evidence="7">
    <location>
        <begin position="10"/>
        <end position="42"/>
    </location>
</feature>
<keyword evidence="3" id="KW-0805">Transcription regulation</keyword>
<comment type="caution">
    <text evidence="8">The sequence shown here is derived from an EMBL/GenBank/DDBJ whole genome shotgun (WGS) entry which is preliminary data.</text>
</comment>
<proteinExistence type="predicted"/>
<evidence type="ECO:0000313" key="8">
    <source>
        <dbReference type="EMBL" id="OGK03948.1"/>
    </source>
</evidence>
<protein>
    <recommendedName>
        <fullName evidence="10">Sigma-54 factor interaction domain-containing protein</fullName>
    </recommendedName>
</protein>
<dbReference type="InterPro" id="IPR027417">
    <property type="entry name" value="P-loop_NTPase"/>
</dbReference>
<dbReference type="Pfam" id="PF13426">
    <property type="entry name" value="PAS_9"/>
    <property type="match status" value="1"/>
</dbReference>
<dbReference type="Gene3D" id="3.40.50.300">
    <property type="entry name" value="P-loop containing nucleotide triphosphate hydrolases"/>
    <property type="match status" value="1"/>
</dbReference>
<dbReference type="Pfam" id="PF00158">
    <property type="entry name" value="Sigma54_activat"/>
    <property type="match status" value="1"/>
</dbReference>
<dbReference type="InterPro" id="IPR003593">
    <property type="entry name" value="AAA+_ATPase"/>
</dbReference>
<name>A0A1F7FBE2_UNCRA</name>
<dbReference type="PROSITE" id="PS50045">
    <property type="entry name" value="SIGMA54_INTERACT_4"/>
    <property type="match status" value="1"/>
</dbReference>
<keyword evidence="1" id="KW-0547">Nucleotide-binding</keyword>
<dbReference type="NCBIfam" id="TIGR00229">
    <property type="entry name" value="sensory_box"/>
    <property type="match status" value="1"/>
</dbReference>
<evidence type="ECO:0000256" key="5">
    <source>
        <dbReference type="SAM" id="MobiDB-lite"/>
    </source>
</evidence>
<evidence type="ECO:0008006" key="10">
    <source>
        <dbReference type="Google" id="ProtNLM"/>
    </source>
</evidence>
<dbReference type="PANTHER" id="PTHR32071:SF57">
    <property type="entry name" value="C4-DICARBOXYLATE TRANSPORT TRANSCRIPTIONAL REGULATORY PROTEIN DCTD"/>
    <property type="match status" value="1"/>
</dbReference>
<dbReference type="EMBL" id="MFYX01000078">
    <property type="protein sequence ID" value="OGK03948.1"/>
    <property type="molecule type" value="Genomic_DNA"/>
</dbReference>
<dbReference type="FunFam" id="3.40.50.300:FF:000006">
    <property type="entry name" value="DNA-binding transcriptional regulator NtrC"/>
    <property type="match status" value="1"/>
</dbReference>
<dbReference type="PROSITE" id="PS00688">
    <property type="entry name" value="SIGMA54_INTERACT_3"/>
    <property type="match status" value="1"/>
</dbReference>
<evidence type="ECO:0000256" key="3">
    <source>
        <dbReference type="ARBA" id="ARBA00023015"/>
    </source>
</evidence>
<dbReference type="SUPFAM" id="SSF52540">
    <property type="entry name" value="P-loop containing nucleoside triphosphate hydrolases"/>
    <property type="match status" value="1"/>
</dbReference>
<feature type="compositionally biased region" description="Basic and acidic residues" evidence="5">
    <location>
        <begin position="714"/>
        <end position="730"/>
    </location>
</feature>